<dbReference type="PATRIC" id="fig|65700.7.peg.3931"/>
<reference evidence="1 2" key="1">
    <citation type="submission" date="2015-01" db="EMBL/GenBank/DDBJ databases">
        <title>Erwinia tracheiphila.</title>
        <authorList>
            <person name="Shapiro L.R."/>
        </authorList>
    </citation>
    <scope>NUCLEOTIDE SEQUENCE [LARGE SCALE GENOMIC DNA]</scope>
    <source>
        <strain evidence="1 2">BuffGH</strain>
    </source>
</reference>
<dbReference type="Proteomes" id="UP000033924">
    <property type="component" value="Unassembled WGS sequence"/>
</dbReference>
<accession>A0A0M2KGV1</accession>
<evidence type="ECO:0000313" key="2">
    <source>
        <dbReference type="Proteomes" id="UP000033924"/>
    </source>
</evidence>
<sequence>MPDQQILAGRSPHRCNKQFLFRGRLKPGLFQTLPGFIIKAMQRIQTQLVIIRGIGRRVALCVKIVTESLATVSG</sequence>
<protein>
    <submittedName>
        <fullName evidence="1">Uncharacterized protein</fullName>
    </submittedName>
</protein>
<name>A0A0M2KGV1_9GAMM</name>
<comment type="caution">
    <text evidence="1">The sequence shown here is derived from an EMBL/GenBank/DDBJ whole genome shotgun (WGS) entry which is preliminary data.</text>
</comment>
<keyword evidence="2" id="KW-1185">Reference proteome</keyword>
<evidence type="ECO:0000313" key="1">
    <source>
        <dbReference type="EMBL" id="KKF36557.1"/>
    </source>
</evidence>
<dbReference type="EMBL" id="JXNU01000003">
    <property type="protein sequence ID" value="KKF36557.1"/>
    <property type="molecule type" value="Genomic_DNA"/>
</dbReference>
<organism evidence="1 2">
    <name type="scientific">Erwinia tracheiphila</name>
    <dbReference type="NCBI Taxonomy" id="65700"/>
    <lineage>
        <taxon>Bacteria</taxon>
        <taxon>Pseudomonadati</taxon>
        <taxon>Pseudomonadota</taxon>
        <taxon>Gammaproteobacteria</taxon>
        <taxon>Enterobacterales</taxon>
        <taxon>Erwiniaceae</taxon>
        <taxon>Erwinia</taxon>
    </lineage>
</organism>
<gene>
    <name evidence="1" type="ORF">SY86_15720</name>
</gene>
<dbReference type="AlphaFoldDB" id="A0A0M2KGV1"/>
<proteinExistence type="predicted"/>